<organism evidence="7 8">
    <name type="scientific">Nannocystis pusilla</name>
    <dbReference type="NCBI Taxonomy" id="889268"/>
    <lineage>
        <taxon>Bacteria</taxon>
        <taxon>Pseudomonadati</taxon>
        <taxon>Myxococcota</taxon>
        <taxon>Polyangia</taxon>
        <taxon>Nannocystales</taxon>
        <taxon>Nannocystaceae</taxon>
        <taxon>Nannocystis</taxon>
    </lineage>
</organism>
<evidence type="ECO:0000256" key="5">
    <source>
        <dbReference type="SAM" id="MobiDB-lite"/>
    </source>
</evidence>
<accession>A0ABS7U2V3</accession>
<feature type="region of interest" description="Disordered" evidence="5">
    <location>
        <begin position="33"/>
        <end position="72"/>
    </location>
</feature>
<evidence type="ECO:0000256" key="2">
    <source>
        <dbReference type="ARBA" id="ARBA00023110"/>
    </source>
</evidence>
<evidence type="ECO:0000259" key="6">
    <source>
        <dbReference type="PROSITE" id="PS50072"/>
    </source>
</evidence>
<dbReference type="PROSITE" id="PS51257">
    <property type="entry name" value="PROKAR_LIPOPROTEIN"/>
    <property type="match status" value="1"/>
</dbReference>
<dbReference type="PROSITE" id="PS50072">
    <property type="entry name" value="CSA_PPIASE_2"/>
    <property type="match status" value="1"/>
</dbReference>
<dbReference type="GO" id="GO:0003755">
    <property type="term" value="F:peptidyl-prolyl cis-trans isomerase activity"/>
    <property type="evidence" value="ECO:0007669"/>
    <property type="project" value="UniProtKB-EC"/>
</dbReference>
<keyword evidence="2 4" id="KW-0697">Rotamase</keyword>
<reference evidence="7" key="1">
    <citation type="submission" date="2021-08" db="EMBL/GenBank/DDBJ databases">
        <authorList>
            <person name="Stevens D.C."/>
        </authorList>
    </citation>
    <scope>NUCLEOTIDE SEQUENCE</scope>
    <source>
        <strain evidence="7">DSM 53165</strain>
    </source>
</reference>
<dbReference type="PROSITE" id="PS00170">
    <property type="entry name" value="CSA_PPIASE_1"/>
    <property type="match status" value="1"/>
</dbReference>
<dbReference type="EMBL" id="JAIRAU010000052">
    <property type="protein sequence ID" value="MBZ5714853.1"/>
    <property type="molecule type" value="Genomic_DNA"/>
</dbReference>
<evidence type="ECO:0000256" key="1">
    <source>
        <dbReference type="ARBA" id="ARBA00007365"/>
    </source>
</evidence>
<dbReference type="InterPro" id="IPR002130">
    <property type="entry name" value="Cyclophilin-type_PPIase_dom"/>
</dbReference>
<dbReference type="Gene3D" id="2.40.100.10">
    <property type="entry name" value="Cyclophilin-like"/>
    <property type="match status" value="1"/>
</dbReference>
<name>A0ABS7U2V3_9BACT</name>
<proteinExistence type="inferred from homology"/>
<keyword evidence="8" id="KW-1185">Reference proteome</keyword>
<gene>
    <name evidence="7" type="ORF">K7C98_36945</name>
</gene>
<dbReference type="InterPro" id="IPR044665">
    <property type="entry name" value="E_coli_cyclophilin_A-like"/>
</dbReference>
<feature type="compositionally biased region" description="Low complexity" evidence="5">
    <location>
        <begin position="33"/>
        <end position="60"/>
    </location>
</feature>
<dbReference type="Pfam" id="PF00160">
    <property type="entry name" value="Pro_isomerase"/>
    <property type="match status" value="1"/>
</dbReference>
<sequence length="232" mass="24115">MPVRALSFASVLLILVSGCNGGEKTTGDVSATMATTDGATTTGTTTVESTGTTDAPTSTTHQPSTGPGPSLCDGLAPRVRLVTTMGDMVVQLDAVNAPLTTENFIHYIETGFFEGTIFHRVLDGFVLQGGGLLPDLTEKPTDPPIPLEISPALTHVDGAIAMARTDDPNSATSQFYICDGPQHFLDGDYAVFGVLVEGFDVRDAISAVQTGSEGDYDDVPVTDVIITAASCE</sequence>
<evidence type="ECO:0000313" key="8">
    <source>
        <dbReference type="Proteomes" id="UP001139031"/>
    </source>
</evidence>
<evidence type="ECO:0000256" key="3">
    <source>
        <dbReference type="ARBA" id="ARBA00023235"/>
    </source>
</evidence>
<protein>
    <recommendedName>
        <fullName evidence="4">Peptidyl-prolyl cis-trans isomerase</fullName>
        <shortName evidence="4">PPIase</shortName>
        <ecNumber evidence="4">5.2.1.8</ecNumber>
    </recommendedName>
</protein>
<keyword evidence="3 4" id="KW-0413">Isomerase</keyword>
<dbReference type="EC" id="5.2.1.8" evidence="4"/>
<dbReference type="PANTHER" id="PTHR43246">
    <property type="entry name" value="PEPTIDYL-PROLYL CIS-TRANS ISOMERASE CYP38, CHLOROPLASTIC"/>
    <property type="match status" value="1"/>
</dbReference>
<dbReference type="SUPFAM" id="SSF50891">
    <property type="entry name" value="Cyclophilin-like"/>
    <property type="match status" value="1"/>
</dbReference>
<evidence type="ECO:0000313" key="7">
    <source>
        <dbReference type="EMBL" id="MBZ5714853.1"/>
    </source>
</evidence>
<feature type="chain" id="PRO_5045001603" description="Peptidyl-prolyl cis-trans isomerase" evidence="4">
    <location>
        <begin position="22"/>
        <end position="232"/>
    </location>
</feature>
<dbReference type="InterPro" id="IPR029000">
    <property type="entry name" value="Cyclophilin-like_dom_sf"/>
</dbReference>
<dbReference type="Proteomes" id="UP001139031">
    <property type="component" value="Unassembled WGS sequence"/>
</dbReference>
<keyword evidence="4" id="KW-0732">Signal</keyword>
<comment type="catalytic activity">
    <reaction evidence="4">
        <text>[protein]-peptidylproline (omega=180) = [protein]-peptidylproline (omega=0)</text>
        <dbReference type="Rhea" id="RHEA:16237"/>
        <dbReference type="Rhea" id="RHEA-COMP:10747"/>
        <dbReference type="Rhea" id="RHEA-COMP:10748"/>
        <dbReference type="ChEBI" id="CHEBI:83833"/>
        <dbReference type="ChEBI" id="CHEBI:83834"/>
        <dbReference type="EC" id="5.2.1.8"/>
    </reaction>
</comment>
<comment type="caution">
    <text evidence="7">The sequence shown here is derived from an EMBL/GenBank/DDBJ whole genome shotgun (WGS) entry which is preliminary data.</text>
</comment>
<dbReference type="InterPro" id="IPR020892">
    <property type="entry name" value="Cyclophilin-type_PPIase_CS"/>
</dbReference>
<feature type="signal peptide" evidence="4">
    <location>
        <begin position="1"/>
        <end position="21"/>
    </location>
</feature>
<comment type="similarity">
    <text evidence="1 4">Belongs to the cyclophilin-type PPIase family.</text>
</comment>
<dbReference type="PRINTS" id="PR00153">
    <property type="entry name" value="CSAPPISMRASE"/>
</dbReference>
<evidence type="ECO:0000256" key="4">
    <source>
        <dbReference type="RuleBase" id="RU363019"/>
    </source>
</evidence>
<dbReference type="RefSeq" id="WP_224196585.1">
    <property type="nucleotide sequence ID" value="NZ_JAIRAU010000052.1"/>
</dbReference>
<feature type="domain" description="PPIase cyclophilin-type" evidence="6">
    <location>
        <begin position="83"/>
        <end position="231"/>
    </location>
</feature>
<comment type="function">
    <text evidence="4">PPIases accelerate the folding of proteins. It catalyzes the cis-trans isomerization of proline imidic peptide bonds in oligopeptides.</text>
</comment>